<evidence type="ECO:0000256" key="1">
    <source>
        <dbReference type="ARBA" id="ARBA00008129"/>
    </source>
</evidence>
<dbReference type="PANTHER" id="PTHR46044:SF2">
    <property type="entry name" value="CN HYDROLASE DOMAIN-CONTAINING PROTEIN"/>
    <property type="match status" value="1"/>
</dbReference>
<dbReference type="GO" id="GO:0003824">
    <property type="term" value="F:catalytic activity"/>
    <property type="evidence" value="ECO:0007669"/>
    <property type="project" value="InterPro"/>
</dbReference>
<proteinExistence type="inferred from homology"/>
<dbReference type="EMBL" id="AMGX01000037">
    <property type="protein sequence ID" value="EXJ55045.1"/>
    <property type="molecule type" value="Genomic_DNA"/>
</dbReference>
<dbReference type="Pfam" id="PF00795">
    <property type="entry name" value="CN_hydrolase"/>
    <property type="match status" value="1"/>
</dbReference>
<gene>
    <name evidence="4" type="ORF">A1O5_12784</name>
</gene>
<feature type="region of interest" description="Disordered" evidence="2">
    <location>
        <begin position="349"/>
        <end position="395"/>
    </location>
</feature>
<dbReference type="STRING" id="1182543.W9VPW1"/>
<dbReference type="SUPFAM" id="SSF56317">
    <property type="entry name" value="Carbon-nitrogen hydrolase"/>
    <property type="match status" value="1"/>
</dbReference>
<dbReference type="RefSeq" id="XP_007751543.1">
    <property type="nucleotide sequence ID" value="XM_007753353.1"/>
</dbReference>
<dbReference type="eggNOG" id="KOG0805">
    <property type="taxonomic scope" value="Eukaryota"/>
</dbReference>
<dbReference type="Proteomes" id="UP000019471">
    <property type="component" value="Unassembled WGS sequence"/>
</dbReference>
<dbReference type="HOGENOM" id="CLU_030130_6_2_1"/>
<evidence type="ECO:0000313" key="5">
    <source>
        <dbReference type="Proteomes" id="UP000019471"/>
    </source>
</evidence>
<organism evidence="4 5">
    <name type="scientific">Cladophialophora psammophila CBS 110553</name>
    <dbReference type="NCBI Taxonomy" id="1182543"/>
    <lineage>
        <taxon>Eukaryota</taxon>
        <taxon>Fungi</taxon>
        <taxon>Dikarya</taxon>
        <taxon>Ascomycota</taxon>
        <taxon>Pezizomycotina</taxon>
        <taxon>Eurotiomycetes</taxon>
        <taxon>Chaetothyriomycetidae</taxon>
        <taxon>Chaetothyriales</taxon>
        <taxon>Herpotrichiellaceae</taxon>
        <taxon>Cladophialophora</taxon>
    </lineage>
</organism>
<sequence length="395" mass="43445">MALSSLRAAACHISPHILSAARTTQKTVNCIKTAARYSAKLVVFPESSIPAFPIWSSLLPPTHTHHFFRRMAQESVYVDGEEISAIRQAARDNRVVVSLGISERVRYSSGTLFNTNIIIGDDGEILVHHRKLMPTFFEKLTWAPGDGYGLRVAQTQYGKIGALICGENTNPLARYTLMAQGEQVHISTWPAIWPTRVLVGDSDNEVNPVGTSSRNYDNLAANHTRAAAHCFEAKCFGIMSAGHLDDVAIADIAAMTEMPDDMQKKLASYPRAASQFLDPTGKTVQSRFALDLTTNRQLDGQSIVTDMEAILFADLDLNECIEGKQYHDVVGGYQRFDVFSLQVNRRRPEPVQFHDENNKVSSLGSLGNDHERGSGGKGKGRMRSDKDPVEAKIGG</sequence>
<reference evidence="4 5" key="1">
    <citation type="submission" date="2013-03" db="EMBL/GenBank/DDBJ databases">
        <title>The Genome Sequence of Cladophialophora psammophila CBS 110553.</title>
        <authorList>
            <consortium name="The Broad Institute Genomics Platform"/>
            <person name="Cuomo C."/>
            <person name="de Hoog S."/>
            <person name="Gorbushina A."/>
            <person name="Walker B."/>
            <person name="Young S.K."/>
            <person name="Zeng Q."/>
            <person name="Gargeya S."/>
            <person name="Fitzgerald M."/>
            <person name="Haas B."/>
            <person name="Abouelleil A."/>
            <person name="Allen A.W."/>
            <person name="Alvarado L."/>
            <person name="Arachchi H.M."/>
            <person name="Berlin A.M."/>
            <person name="Chapman S.B."/>
            <person name="Gainer-Dewar J."/>
            <person name="Goldberg J."/>
            <person name="Griggs A."/>
            <person name="Gujja S."/>
            <person name="Hansen M."/>
            <person name="Howarth C."/>
            <person name="Imamovic A."/>
            <person name="Ireland A."/>
            <person name="Larimer J."/>
            <person name="McCowan C."/>
            <person name="Murphy C."/>
            <person name="Pearson M."/>
            <person name="Poon T.W."/>
            <person name="Priest M."/>
            <person name="Roberts A."/>
            <person name="Saif S."/>
            <person name="Shea T."/>
            <person name="Sisk P."/>
            <person name="Sykes S."/>
            <person name="Wortman J."/>
            <person name="Nusbaum C."/>
            <person name="Birren B."/>
        </authorList>
    </citation>
    <scope>NUCLEOTIDE SEQUENCE [LARGE SCALE GENOMIC DNA]</scope>
    <source>
        <strain evidence="4 5">CBS 110553</strain>
    </source>
</reference>
<evidence type="ECO:0000259" key="3">
    <source>
        <dbReference type="PROSITE" id="PS50263"/>
    </source>
</evidence>
<dbReference type="PANTHER" id="PTHR46044">
    <property type="entry name" value="NITRILASE"/>
    <property type="match status" value="1"/>
</dbReference>
<dbReference type="CDD" id="cd07564">
    <property type="entry name" value="nitrilases_CHs"/>
    <property type="match status" value="1"/>
</dbReference>
<dbReference type="GeneID" id="19197470"/>
<dbReference type="InterPro" id="IPR044149">
    <property type="entry name" value="Nitrilases_CHs"/>
</dbReference>
<comment type="similarity">
    <text evidence="1">Belongs to the carbon-nitrogen hydrolase superfamily. Nitrilase family.</text>
</comment>
<feature type="compositionally biased region" description="Basic and acidic residues" evidence="2">
    <location>
        <begin position="349"/>
        <end position="358"/>
    </location>
</feature>
<evidence type="ECO:0000313" key="4">
    <source>
        <dbReference type="EMBL" id="EXJ55045.1"/>
    </source>
</evidence>
<keyword evidence="5" id="KW-1185">Reference proteome</keyword>
<feature type="compositionally biased region" description="Basic and acidic residues" evidence="2">
    <location>
        <begin position="382"/>
        <end position="395"/>
    </location>
</feature>
<feature type="domain" description="CN hydrolase" evidence="3">
    <location>
        <begin position="6"/>
        <end position="317"/>
    </location>
</feature>
<comment type="caution">
    <text evidence="4">The sequence shown here is derived from an EMBL/GenBank/DDBJ whole genome shotgun (WGS) entry which is preliminary data.</text>
</comment>
<dbReference type="InterPro" id="IPR036526">
    <property type="entry name" value="C-N_Hydrolase_sf"/>
</dbReference>
<protein>
    <submittedName>
        <fullName evidence="4">Aliphatic nitrilase</fullName>
    </submittedName>
</protein>
<evidence type="ECO:0000256" key="2">
    <source>
        <dbReference type="SAM" id="MobiDB-lite"/>
    </source>
</evidence>
<dbReference type="AlphaFoldDB" id="W9VPW1"/>
<name>W9VPW1_9EURO</name>
<dbReference type="OrthoDB" id="10250282at2759"/>
<dbReference type="InterPro" id="IPR003010">
    <property type="entry name" value="C-N_Hydrolase"/>
</dbReference>
<dbReference type="Gene3D" id="3.60.110.10">
    <property type="entry name" value="Carbon-nitrogen hydrolase"/>
    <property type="match status" value="1"/>
</dbReference>
<dbReference type="PROSITE" id="PS50263">
    <property type="entry name" value="CN_HYDROLASE"/>
    <property type="match status" value="1"/>
</dbReference>
<accession>W9VPW1</accession>